<dbReference type="RefSeq" id="WP_220373933.1">
    <property type="nucleotide sequence ID" value="NZ_JAEUAO010000006.1"/>
</dbReference>
<accession>A0ABS7HHW2</accession>
<evidence type="ECO:0000313" key="3">
    <source>
        <dbReference type="Proteomes" id="UP000757604"/>
    </source>
</evidence>
<dbReference type="Proteomes" id="UP000757604">
    <property type="component" value="Unassembled WGS sequence"/>
</dbReference>
<reference evidence="2 3" key="1">
    <citation type="journal article" date="2021" name="MBio">
        <title>Poor Competitiveness of Bradyrhizobium in Pigeon Pea Root Colonization in Indian Soils.</title>
        <authorList>
            <person name="Chalasani D."/>
            <person name="Basu A."/>
            <person name="Pullabhotla S.V.S.R.N."/>
            <person name="Jorrin B."/>
            <person name="Neal A.L."/>
            <person name="Poole P.S."/>
            <person name="Podile A.R."/>
            <person name="Tkacz A."/>
        </authorList>
    </citation>
    <scope>NUCLEOTIDE SEQUENCE [LARGE SCALE GENOMIC DNA]</scope>
    <source>
        <strain evidence="2 3">HU44</strain>
    </source>
</reference>
<dbReference type="EMBL" id="JAEUAO010000006">
    <property type="protein sequence ID" value="MBW9066014.1"/>
    <property type="molecule type" value="Genomic_DNA"/>
</dbReference>
<sequence>MSVVIRRRAAENAFQKAREAGHIVEQDERFHAWIEEWINGDIQMPEVARRYRSLLAERSAKRKARSAVPATEDIEDASPSGGEPPFDLETEINRLMLEDEQPPNGRA</sequence>
<name>A0ABS7HHW2_9HYPH</name>
<evidence type="ECO:0000313" key="2">
    <source>
        <dbReference type="EMBL" id="MBW9066014.1"/>
    </source>
</evidence>
<feature type="region of interest" description="Disordered" evidence="1">
    <location>
        <begin position="61"/>
        <end position="88"/>
    </location>
</feature>
<protein>
    <recommendedName>
        <fullName evidence="4">Antitoxin VbhA domain-containing protein</fullName>
    </recommendedName>
</protein>
<gene>
    <name evidence="2" type="ORF">JNB71_22155</name>
</gene>
<proteinExistence type="predicted"/>
<organism evidence="2 3">
    <name type="scientific">Rhizobium herbae</name>
    <dbReference type="NCBI Taxonomy" id="508661"/>
    <lineage>
        <taxon>Bacteria</taxon>
        <taxon>Pseudomonadati</taxon>
        <taxon>Pseudomonadota</taxon>
        <taxon>Alphaproteobacteria</taxon>
        <taxon>Hyphomicrobiales</taxon>
        <taxon>Rhizobiaceae</taxon>
        <taxon>Rhizobium/Agrobacterium group</taxon>
        <taxon>Rhizobium</taxon>
    </lineage>
</organism>
<evidence type="ECO:0000256" key="1">
    <source>
        <dbReference type="SAM" id="MobiDB-lite"/>
    </source>
</evidence>
<keyword evidence="3" id="KW-1185">Reference proteome</keyword>
<evidence type="ECO:0008006" key="4">
    <source>
        <dbReference type="Google" id="ProtNLM"/>
    </source>
</evidence>
<comment type="caution">
    <text evidence="2">The sequence shown here is derived from an EMBL/GenBank/DDBJ whole genome shotgun (WGS) entry which is preliminary data.</text>
</comment>